<evidence type="ECO:0000313" key="2">
    <source>
        <dbReference type="Proteomes" id="UP000033072"/>
    </source>
</evidence>
<dbReference type="Proteomes" id="UP000033072">
    <property type="component" value="Chromosome"/>
</dbReference>
<dbReference type="STRING" id="1434111.MSLAZ_1420"/>
<proteinExistence type="predicted"/>
<dbReference type="Pfam" id="PF02597">
    <property type="entry name" value="ThiS"/>
    <property type="match status" value="1"/>
</dbReference>
<dbReference type="SUPFAM" id="SSF54285">
    <property type="entry name" value="MoaD/ThiS"/>
    <property type="match status" value="1"/>
</dbReference>
<dbReference type="InterPro" id="IPR012675">
    <property type="entry name" value="Beta-grasp_dom_sf"/>
</dbReference>
<dbReference type="HOGENOM" id="CLU_114601_1_2_2"/>
<dbReference type="GeneID" id="24806174"/>
<dbReference type="EMBL" id="CP009515">
    <property type="protein sequence ID" value="AKB74681.1"/>
    <property type="molecule type" value="Genomic_DNA"/>
</dbReference>
<keyword evidence="2" id="KW-1185">Reference proteome</keyword>
<dbReference type="InterPro" id="IPR016155">
    <property type="entry name" value="Mopterin_synth/thiamin_S_b"/>
</dbReference>
<name>A0A0E3S3D9_9EURY</name>
<gene>
    <name evidence="1" type="ORF">MSLAZ_1420</name>
</gene>
<organism evidence="1 2">
    <name type="scientific">Methanosarcina lacustris Z-7289</name>
    <dbReference type="NCBI Taxonomy" id="1434111"/>
    <lineage>
        <taxon>Archaea</taxon>
        <taxon>Methanobacteriati</taxon>
        <taxon>Methanobacteriota</taxon>
        <taxon>Stenosarchaea group</taxon>
        <taxon>Methanomicrobia</taxon>
        <taxon>Methanosarcinales</taxon>
        <taxon>Methanosarcinaceae</taxon>
        <taxon>Methanosarcina</taxon>
    </lineage>
</organism>
<dbReference type="KEGG" id="mls:MSLAZ_1420"/>
<evidence type="ECO:0000313" key="1">
    <source>
        <dbReference type="EMBL" id="AKB74681.1"/>
    </source>
</evidence>
<accession>A0A0E3S3D9</accession>
<dbReference type="OrthoDB" id="134663at2157"/>
<dbReference type="AlphaFoldDB" id="A0A0E3S3D9"/>
<reference evidence="1 2" key="1">
    <citation type="submission" date="2014-07" db="EMBL/GenBank/DDBJ databases">
        <title>Methanogenic archaea and the global carbon cycle.</title>
        <authorList>
            <person name="Henriksen J.R."/>
            <person name="Luke J."/>
            <person name="Reinhart S."/>
            <person name="Benedict M.N."/>
            <person name="Youngblut N.D."/>
            <person name="Metcalf M.E."/>
            <person name="Whitaker R.J."/>
            <person name="Metcalf W.W."/>
        </authorList>
    </citation>
    <scope>NUCLEOTIDE SEQUENCE [LARGE SCALE GENOMIC DNA]</scope>
    <source>
        <strain evidence="1 2">Z-7289</strain>
    </source>
</reference>
<sequence length="93" mass="10261">MIMLVKFLESVQEITRQQEISVKIGKGDTVQTVLFALAYNYGHDFYAVTIGDESETPKVRIMLNGRDIGYLNGFETDVKGGDVLVLSSQGTLS</sequence>
<dbReference type="PATRIC" id="fig|1434111.4.peg.1866"/>
<protein>
    <submittedName>
        <fullName evidence="1">Molybdenum cofactor biosynthesis protein MoaD</fullName>
    </submittedName>
</protein>
<dbReference type="RefSeq" id="WP_048125731.1">
    <property type="nucleotide sequence ID" value="NZ_CP009515.1"/>
</dbReference>
<dbReference type="Gene3D" id="3.10.20.30">
    <property type="match status" value="1"/>
</dbReference>
<dbReference type="InterPro" id="IPR003749">
    <property type="entry name" value="ThiS/MoaD-like"/>
</dbReference>